<accession>A0A2H0RA15</accession>
<keyword evidence="2" id="KW-1133">Transmembrane helix</keyword>
<feature type="transmembrane region" description="Helical" evidence="2">
    <location>
        <begin position="127"/>
        <end position="146"/>
    </location>
</feature>
<dbReference type="AlphaFoldDB" id="A0A2H0RA15"/>
<dbReference type="Proteomes" id="UP000230214">
    <property type="component" value="Unassembled WGS sequence"/>
</dbReference>
<dbReference type="InterPro" id="IPR025840">
    <property type="entry name" value="7TM_transglut"/>
</dbReference>
<evidence type="ECO:0000256" key="1">
    <source>
        <dbReference type="SAM" id="MobiDB-lite"/>
    </source>
</evidence>
<dbReference type="Pfam" id="PF14402">
    <property type="entry name" value="7TM_transglut"/>
    <property type="match status" value="1"/>
</dbReference>
<feature type="compositionally biased region" description="Basic residues" evidence="1">
    <location>
        <begin position="235"/>
        <end position="244"/>
    </location>
</feature>
<name>A0A2H0RA15_UNCKA</name>
<keyword evidence="2" id="KW-0812">Transmembrane</keyword>
<comment type="caution">
    <text evidence="4">The sequence shown here is derived from an EMBL/GenBank/DDBJ whole genome shotgun (WGS) entry which is preliminary data.</text>
</comment>
<feature type="transmembrane region" description="Helical" evidence="2">
    <location>
        <begin position="187"/>
        <end position="204"/>
    </location>
</feature>
<protein>
    <recommendedName>
        <fullName evidence="3">7 transmembrane helices usually fused to an inactive transglutaminase domain-containing protein</fullName>
    </recommendedName>
</protein>
<feature type="transmembrane region" description="Helical" evidence="2">
    <location>
        <begin position="158"/>
        <end position="181"/>
    </location>
</feature>
<sequence>MIAENLTTISTVMDIPVYAMVLLALVPTIATVVSFGRHVFGFNSFNIYVPIVTALVFLQIGLLEGLIISTLIFLITIYTRKLLINYRMHYYVRISFIYTIVCFAIFGFLVLLSLISAKTGIHLDKYLNFQPIFQIILLVTLVEEYFSTVVKEGENKVFVMFLETLAISVIGFVLISSTFFVKIIVNNIWILLLLFPLNIILARYEGLRFSELVRFKSVLFSEMRRIEENEDEKDKKKKKKNKNKKIVDSKTNSSGVSTGKFIW</sequence>
<feature type="domain" description="7 transmembrane helices usually fused to an inactive transglutaminase" evidence="3">
    <location>
        <begin position="22"/>
        <end position="218"/>
    </location>
</feature>
<keyword evidence="2" id="KW-0472">Membrane</keyword>
<dbReference type="EMBL" id="PCXU01000026">
    <property type="protein sequence ID" value="PIR43358.1"/>
    <property type="molecule type" value="Genomic_DNA"/>
</dbReference>
<feature type="transmembrane region" description="Helical" evidence="2">
    <location>
        <begin position="47"/>
        <end position="78"/>
    </location>
</feature>
<feature type="transmembrane region" description="Helical" evidence="2">
    <location>
        <begin position="12"/>
        <end position="35"/>
    </location>
</feature>
<evidence type="ECO:0000256" key="2">
    <source>
        <dbReference type="SAM" id="Phobius"/>
    </source>
</evidence>
<evidence type="ECO:0000313" key="4">
    <source>
        <dbReference type="EMBL" id="PIR43358.1"/>
    </source>
</evidence>
<evidence type="ECO:0000259" key="3">
    <source>
        <dbReference type="Pfam" id="PF14402"/>
    </source>
</evidence>
<gene>
    <name evidence="4" type="ORF">COV24_03125</name>
</gene>
<feature type="region of interest" description="Disordered" evidence="1">
    <location>
        <begin position="230"/>
        <end position="263"/>
    </location>
</feature>
<evidence type="ECO:0000313" key="5">
    <source>
        <dbReference type="Proteomes" id="UP000230214"/>
    </source>
</evidence>
<feature type="transmembrane region" description="Helical" evidence="2">
    <location>
        <begin position="90"/>
        <end position="115"/>
    </location>
</feature>
<proteinExistence type="predicted"/>
<reference evidence="4 5" key="1">
    <citation type="submission" date="2017-09" db="EMBL/GenBank/DDBJ databases">
        <title>Depth-based differentiation of microbial function through sediment-hosted aquifers and enrichment of novel symbionts in the deep terrestrial subsurface.</title>
        <authorList>
            <person name="Probst A.J."/>
            <person name="Ladd B."/>
            <person name="Jarett J.K."/>
            <person name="Geller-Mcgrath D.E."/>
            <person name="Sieber C.M."/>
            <person name="Emerson J.B."/>
            <person name="Anantharaman K."/>
            <person name="Thomas B.C."/>
            <person name="Malmstrom R."/>
            <person name="Stieglmeier M."/>
            <person name="Klingl A."/>
            <person name="Woyke T."/>
            <person name="Ryan C.M."/>
            <person name="Banfield J.F."/>
        </authorList>
    </citation>
    <scope>NUCLEOTIDE SEQUENCE [LARGE SCALE GENOMIC DNA]</scope>
    <source>
        <strain evidence="4">CG10_big_fil_rev_8_21_14_0_10_32_10</strain>
    </source>
</reference>
<organism evidence="4 5">
    <name type="scientific">candidate division WWE3 bacterium CG10_big_fil_rev_8_21_14_0_10_32_10</name>
    <dbReference type="NCBI Taxonomy" id="1975090"/>
    <lineage>
        <taxon>Bacteria</taxon>
        <taxon>Katanobacteria</taxon>
    </lineage>
</organism>